<accession>A0A430KNX4</accession>
<dbReference type="Pfam" id="PF04972">
    <property type="entry name" value="BON"/>
    <property type="match status" value="2"/>
</dbReference>
<dbReference type="Proteomes" id="UP000283087">
    <property type="component" value="Unassembled WGS sequence"/>
</dbReference>
<dbReference type="PROSITE" id="PS50914">
    <property type="entry name" value="BON"/>
    <property type="match status" value="2"/>
</dbReference>
<evidence type="ECO:0000259" key="3">
    <source>
        <dbReference type="PROSITE" id="PS50914"/>
    </source>
</evidence>
<comment type="caution">
    <text evidence="4">The sequence shown here is derived from an EMBL/GenBank/DDBJ whole genome shotgun (WGS) entry which is preliminary data.</text>
</comment>
<reference evidence="4 5" key="1">
    <citation type="submission" date="2018-11" db="EMBL/GenBank/DDBJ databases">
        <title>The draft genome sequence of Amphritea opalescens ANRC-JH13T.</title>
        <authorList>
            <person name="Fang Z."/>
            <person name="Zhang Y."/>
            <person name="Han X."/>
        </authorList>
    </citation>
    <scope>NUCLEOTIDE SEQUENCE [LARGE SCALE GENOMIC DNA]</scope>
    <source>
        <strain evidence="4 5">ANRC-JH13</strain>
    </source>
</reference>
<dbReference type="PROSITE" id="PS51257">
    <property type="entry name" value="PROKAR_LIPOPROTEIN"/>
    <property type="match status" value="1"/>
</dbReference>
<evidence type="ECO:0000256" key="2">
    <source>
        <dbReference type="SAM" id="SignalP"/>
    </source>
</evidence>
<dbReference type="EMBL" id="RQXW01000012">
    <property type="protein sequence ID" value="RTE65201.1"/>
    <property type="molecule type" value="Genomic_DNA"/>
</dbReference>
<evidence type="ECO:0000313" key="4">
    <source>
        <dbReference type="EMBL" id="RTE65201.1"/>
    </source>
</evidence>
<organism evidence="4 5">
    <name type="scientific">Amphritea opalescens</name>
    <dbReference type="NCBI Taxonomy" id="2490544"/>
    <lineage>
        <taxon>Bacteria</taxon>
        <taxon>Pseudomonadati</taxon>
        <taxon>Pseudomonadota</taxon>
        <taxon>Gammaproteobacteria</taxon>
        <taxon>Oceanospirillales</taxon>
        <taxon>Oceanospirillaceae</taxon>
        <taxon>Amphritea</taxon>
    </lineage>
</organism>
<dbReference type="PANTHER" id="PTHR34606">
    <property type="entry name" value="BON DOMAIN-CONTAINING PROTEIN"/>
    <property type="match status" value="1"/>
</dbReference>
<feature type="domain" description="BON" evidence="3">
    <location>
        <begin position="43"/>
        <end position="112"/>
    </location>
</feature>
<sequence length="188" mass="20407">MKRIAILVIAGLLSSGCSTVVSSLKEEPIKEDPTDRTTGSFVDDQLIEIKANVNISKGSVDLSSSHVNVTSFNGIVLLTGQVPNEASRSEAEQIVSQVRKIRRIHNELTITSPTASLARANDTWITAKIKANMIGDKGIDATQIKVVTENGVVYLMGLVTRDQSDKAIEVVRSVNGIQKIVKIFEYID</sequence>
<keyword evidence="5" id="KW-1185">Reference proteome</keyword>
<evidence type="ECO:0000313" key="5">
    <source>
        <dbReference type="Proteomes" id="UP000283087"/>
    </source>
</evidence>
<proteinExistence type="predicted"/>
<gene>
    <name evidence="4" type="ORF">EH243_13225</name>
</gene>
<dbReference type="InterPro" id="IPR007055">
    <property type="entry name" value="BON_dom"/>
</dbReference>
<keyword evidence="1 2" id="KW-0732">Signal</keyword>
<dbReference type="Gene3D" id="3.30.1340.30">
    <property type="match status" value="1"/>
</dbReference>
<dbReference type="OrthoDB" id="9783990at2"/>
<dbReference type="InterPro" id="IPR051686">
    <property type="entry name" value="Lipoprotein_DolP"/>
</dbReference>
<dbReference type="AlphaFoldDB" id="A0A430KNX4"/>
<feature type="signal peptide" evidence="2">
    <location>
        <begin position="1"/>
        <end position="20"/>
    </location>
</feature>
<dbReference type="PANTHER" id="PTHR34606:SF4">
    <property type="entry name" value="OUTER MEMBRANE LIPOPROTEIN DOLP"/>
    <property type="match status" value="1"/>
</dbReference>
<dbReference type="RefSeq" id="WP_126159148.1">
    <property type="nucleotide sequence ID" value="NZ_RQXW01000012.1"/>
</dbReference>
<dbReference type="InterPro" id="IPR014004">
    <property type="entry name" value="Transpt-assoc_nodulatn_dom_bac"/>
</dbReference>
<protein>
    <submittedName>
        <fullName evidence="4">BON domain-containing protein</fullName>
    </submittedName>
</protein>
<dbReference type="SMART" id="SM00749">
    <property type="entry name" value="BON"/>
    <property type="match status" value="2"/>
</dbReference>
<feature type="chain" id="PRO_5019474096" evidence="2">
    <location>
        <begin position="21"/>
        <end position="188"/>
    </location>
</feature>
<feature type="domain" description="BON" evidence="3">
    <location>
        <begin position="121"/>
        <end position="188"/>
    </location>
</feature>
<evidence type="ECO:0000256" key="1">
    <source>
        <dbReference type="ARBA" id="ARBA00022729"/>
    </source>
</evidence>
<name>A0A430KNX4_9GAMM</name>